<gene>
    <name evidence="9" type="ORF">BK665_24215</name>
</gene>
<name>A0A423K9Z7_9PSED</name>
<dbReference type="InterPro" id="IPR012340">
    <property type="entry name" value="NA-bd_OB-fold"/>
</dbReference>
<keyword evidence="9" id="KW-0645">Protease</keyword>
<dbReference type="PANTHER" id="PTHR33507:SF4">
    <property type="entry name" value="NODULATION COMPETITIVENESS PROTEIN NFED"/>
    <property type="match status" value="1"/>
</dbReference>
<comment type="subcellular location">
    <subcellularLocation>
        <location evidence="1">Membrane</location>
        <topology evidence="1">Multi-pass membrane protein</topology>
    </subcellularLocation>
</comment>
<dbReference type="InterPro" id="IPR052165">
    <property type="entry name" value="Membrane_assoc_protease"/>
</dbReference>
<dbReference type="SUPFAM" id="SSF141322">
    <property type="entry name" value="NfeD domain-like"/>
    <property type="match status" value="1"/>
</dbReference>
<dbReference type="OrthoDB" id="5289056at2"/>
<feature type="domain" description="NfeD-like C-terminal" evidence="7">
    <location>
        <begin position="113"/>
        <end position="167"/>
    </location>
</feature>
<proteinExistence type="predicted"/>
<evidence type="ECO:0000259" key="8">
    <source>
        <dbReference type="Pfam" id="PF24961"/>
    </source>
</evidence>
<dbReference type="PANTHER" id="PTHR33507">
    <property type="entry name" value="INNER MEMBRANE PROTEIN YBBJ"/>
    <property type="match status" value="1"/>
</dbReference>
<dbReference type="STRING" id="104087.PFAS1_10240"/>
<dbReference type="InterPro" id="IPR002810">
    <property type="entry name" value="NfeD-like_C"/>
</dbReference>
<evidence type="ECO:0000256" key="3">
    <source>
        <dbReference type="ARBA" id="ARBA00022989"/>
    </source>
</evidence>
<dbReference type="InterPro" id="IPR056739">
    <property type="entry name" value="NfeD_membrane"/>
</dbReference>
<reference evidence="9 10" key="1">
    <citation type="submission" date="2016-10" db="EMBL/GenBank/DDBJ databases">
        <title>Comparative genome analysis of multiple Pseudomonas spp. focuses on biocontrol and plant growth promoting traits.</title>
        <authorList>
            <person name="Tao X.-Y."/>
            <person name="Taylor C.G."/>
        </authorList>
    </citation>
    <scope>NUCLEOTIDE SEQUENCE [LARGE SCALE GENOMIC DNA]</scope>
    <source>
        <strain evidence="9 10">39A2</strain>
    </source>
</reference>
<keyword evidence="9" id="KW-0378">Hydrolase</keyword>
<evidence type="ECO:0000313" key="9">
    <source>
        <dbReference type="EMBL" id="RON48779.1"/>
    </source>
</evidence>
<evidence type="ECO:0000313" key="10">
    <source>
        <dbReference type="Proteomes" id="UP000283627"/>
    </source>
</evidence>
<dbReference type="Gene3D" id="2.40.50.140">
    <property type="entry name" value="Nucleic acid-binding proteins"/>
    <property type="match status" value="1"/>
</dbReference>
<protein>
    <submittedName>
        <fullName evidence="9">Serine protease</fullName>
    </submittedName>
</protein>
<evidence type="ECO:0000256" key="5">
    <source>
        <dbReference type="SAM" id="Phobius"/>
    </source>
</evidence>
<sequence>MNTRCCAIALLWALSGSAFAADNVVLFMADPLGLWLIVFGIAFLVAEATIPNYGVIGLGGLVMFVVGAVILTNTQVPVPLMIGLGLISAVLLIFLVTHALTTRPRRTVSGDAGLVGSVTPVMSLQADSAYNGWVHLQGEKWQVLSTTPLQPGQNVRVVGRKGLLLQVAAADAAPAGE</sequence>
<keyword evidence="6" id="KW-0732">Signal</keyword>
<feature type="signal peptide" evidence="6">
    <location>
        <begin position="1"/>
        <end position="20"/>
    </location>
</feature>
<feature type="domain" description="NfeD integral membrane" evidence="8">
    <location>
        <begin position="18"/>
        <end position="97"/>
    </location>
</feature>
<feature type="transmembrane region" description="Helical" evidence="5">
    <location>
        <begin position="78"/>
        <end position="96"/>
    </location>
</feature>
<dbReference type="Pfam" id="PF24961">
    <property type="entry name" value="NfeD_membrane"/>
    <property type="match status" value="1"/>
</dbReference>
<evidence type="ECO:0000256" key="4">
    <source>
        <dbReference type="ARBA" id="ARBA00023136"/>
    </source>
</evidence>
<keyword evidence="3 5" id="KW-1133">Transmembrane helix</keyword>
<feature type="chain" id="PRO_5019213422" evidence="6">
    <location>
        <begin position="21"/>
        <end position="177"/>
    </location>
</feature>
<organism evidence="9 10">
    <name type="scientific">Pseudomonas frederiksbergensis</name>
    <dbReference type="NCBI Taxonomy" id="104087"/>
    <lineage>
        <taxon>Bacteria</taxon>
        <taxon>Pseudomonadati</taxon>
        <taxon>Pseudomonadota</taxon>
        <taxon>Gammaproteobacteria</taxon>
        <taxon>Pseudomonadales</taxon>
        <taxon>Pseudomonadaceae</taxon>
        <taxon>Pseudomonas</taxon>
    </lineage>
</organism>
<dbReference type="GO" id="GO:0006508">
    <property type="term" value="P:proteolysis"/>
    <property type="evidence" value="ECO:0007669"/>
    <property type="project" value="UniProtKB-KW"/>
</dbReference>
<accession>A0A423K9Z7</accession>
<comment type="caution">
    <text evidence="9">The sequence shown here is derived from an EMBL/GenBank/DDBJ whole genome shotgun (WGS) entry which is preliminary data.</text>
</comment>
<dbReference type="GO" id="GO:0016020">
    <property type="term" value="C:membrane"/>
    <property type="evidence" value="ECO:0007669"/>
    <property type="project" value="UniProtKB-SubCell"/>
</dbReference>
<feature type="transmembrane region" description="Helical" evidence="5">
    <location>
        <begin position="53"/>
        <end position="72"/>
    </location>
</feature>
<dbReference type="Pfam" id="PF01957">
    <property type="entry name" value="NfeD"/>
    <property type="match status" value="1"/>
</dbReference>
<keyword evidence="4 5" id="KW-0472">Membrane</keyword>
<dbReference type="AlphaFoldDB" id="A0A423K9Z7"/>
<evidence type="ECO:0000256" key="6">
    <source>
        <dbReference type="SAM" id="SignalP"/>
    </source>
</evidence>
<keyword evidence="2 5" id="KW-0812">Transmembrane</keyword>
<dbReference type="RefSeq" id="WP_123409443.1">
    <property type="nucleotide sequence ID" value="NZ_MOBP01000017.1"/>
</dbReference>
<evidence type="ECO:0000256" key="1">
    <source>
        <dbReference type="ARBA" id="ARBA00004141"/>
    </source>
</evidence>
<dbReference type="GO" id="GO:0008233">
    <property type="term" value="F:peptidase activity"/>
    <property type="evidence" value="ECO:0007669"/>
    <property type="project" value="UniProtKB-KW"/>
</dbReference>
<evidence type="ECO:0000259" key="7">
    <source>
        <dbReference type="Pfam" id="PF01957"/>
    </source>
</evidence>
<dbReference type="Proteomes" id="UP000283627">
    <property type="component" value="Unassembled WGS sequence"/>
</dbReference>
<dbReference type="EMBL" id="MOBP01000017">
    <property type="protein sequence ID" value="RON48779.1"/>
    <property type="molecule type" value="Genomic_DNA"/>
</dbReference>
<evidence type="ECO:0000256" key="2">
    <source>
        <dbReference type="ARBA" id="ARBA00022692"/>
    </source>
</evidence>